<evidence type="ECO:0000313" key="1">
    <source>
        <dbReference type="EMBL" id="GAA1994732.1"/>
    </source>
</evidence>
<name>A0ABN2SYC1_9PSEU</name>
<evidence type="ECO:0000313" key="2">
    <source>
        <dbReference type="Proteomes" id="UP001501116"/>
    </source>
</evidence>
<proteinExistence type="predicted"/>
<gene>
    <name evidence="1" type="ORF">GCM10009754_87560</name>
</gene>
<reference evidence="1 2" key="1">
    <citation type="journal article" date="2019" name="Int. J. Syst. Evol. Microbiol.">
        <title>The Global Catalogue of Microorganisms (GCM) 10K type strain sequencing project: providing services to taxonomists for standard genome sequencing and annotation.</title>
        <authorList>
            <consortium name="The Broad Institute Genomics Platform"/>
            <consortium name="The Broad Institute Genome Sequencing Center for Infectious Disease"/>
            <person name="Wu L."/>
            <person name="Ma J."/>
        </authorList>
    </citation>
    <scope>NUCLEOTIDE SEQUENCE [LARGE SCALE GENOMIC DNA]</scope>
    <source>
        <strain evidence="1 2">JCM 14545</strain>
    </source>
</reference>
<sequence>MDFAEMLAADVLWGCSVEVLDQLEELRRQAWEGVITVQQWREQDAEIRAELPTVDQEAVREFQTAWMVEGPRDAPDDGFTRVTRRLSALIQPAPTEDDLWRRLVDIDEDLKDPKFGREVQDRFRDSRDRVVVWLLESDRNRDSVSGLPWSEVAQYRVIEDPDLGPIPQYLDTARQLAYENTSALERDRARLIVGEWDAKYAALSANVGALRFTGLPRLLVEAAQADDGLRGLAGDQLRIWTDPAVQQVLMNQTAAGWPASCAGSSDHSC</sequence>
<protein>
    <submittedName>
        <fullName evidence="1">Uncharacterized protein</fullName>
    </submittedName>
</protein>
<dbReference type="RefSeq" id="WP_344432203.1">
    <property type="nucleotide sequence ID" value="NZ_BAAANN010000085.1"/>
</dbReference>
<dbReference type="Proteomes" id="UP001501116">
    <property type="component" value="Unassembled WGS sequence"/>
</dbReference>
<accession>A0ABN2SYC1</accession>
<organism evidence="1 2">
    <name type="scientific">Amycolatopsis minnesotensis</name>
    <dbReference type="NCBI Taxonomy" id="337894"/>
    <lineage>
        <taxon>Bacteria</taxon>
        <taxon>Bacillati</taxon>
        <taxon>Actinomycetota</taxon>
        <taxon>Actinomycetes</taxon>
        <taxon>Pseudonocardiales</taxon>
        <taxon>Pseudonocardiaceae</taxon>
        <taxon>Amycolatopsis</taxon>
    </lineage>
</organism>
<keyword evidence="2" id="KW-1185">Reference proteome</keyword>
<dbReference type="EMBL" id="BAAANN010000085">
    <property type="protein sequence ID" value="GAA1994732.1"/>
    <property type="molecule type" value="Genomic_DNA"/>
</dbReference>
<comment type="caution">
    <text evidence="1">The sequence shown here is derived from an EMBL/GenBank/DDBJ whole genome shotgun (WGS) entry which is preliminary data.</text>
</comment>